<dbReference type="Proteomes" id="UP000008022">
    <property type="component" value="Unassembled WGS sequence"/>
</dbReference>
<dbReference type="AlphaFoldDB" id="A0A0E0QFJ3"/>
<name>A0A0E0QFJ3_ORYRU</name>
<accession>A0A0E0QFJ3</accession>
<sequence length="72" mass="7568">MGSGSGASSLPTGGGEVVMTRGWRRHGFVELDYGVSEPAGYGELAGPEDDEIEVLSSFSEGLVMKMLMKKSV</sequence>
<evidence type="ECO:0000313" key="1">
    <source>
        <dbReference type="EnsemblPlants" id="ORUFI08G06560.1"/>
    </source>
</evidence>
<protein>
    <submittedName>
        <fullName evidence="1">Uncharacterized protein</fullName>
    </submittedName>
</protein>
<organism evidence="1 2">
    <name type="scientific">Oryza rufipogon</name>
    <name type="common">Brownbeard rice</name>
    <name type="synonym">Asian wild rice</name>
    <dbReference type="NCBI Taxonomy" id="4529"/>
    <lineage>
        <taxon>Eukaryota</taxon>
        <taxon>Viridiplantae</taxon>
        <taxon>Streptophyta</taxon>
        <taxon>Embryophyta</taxon>
        <taxon>Tracheophyta</taxon>
        <taxon>Spermatophyta</taxon>
        <taxon>Magnoliopsida</taxon>
        <taxon>Liliopsida</taxon>
        <taxon>Poales</taxon>
        <taxon>Poaceae</taxon>
        <taxon>BOP clade</taxon>
        <taxon>Oryzoideae</taxon>
        <taxon>Oryzeae</taxon>
        <taxon>Oryzinae</taxon>
        <taxon>Oryza</taxon>
    </lineage>
</organism>
<keyword evidence="2" id="KW-1185">Reference proteome</keyword>
<dbReference type="HOGENOM" id="CLU_2726663_0_0_1"/>
<proteinExistence type="predicted"/>
<reference evidence="2" key="1">
    <citation type="submission" date="2013-06" db="EMBL/GenBank/DDBJ databases">
        <authorList>
            <person name="Zhao Q."/>
        </authorList>
    </citation>
    <scope>NUCLEOTIDE SEQUENCE</scope>
    <source>
        <strain evidence="2">cv. W1943</strain>
    </source>
</reference>
<evidence type="ECO:0000313" key="2">
    <source>
        <dbReference type="Proteomes" id="UP000008022"/>
    </source>
</evidence>
<dbReference type="EnsemblPlants" id="ORUFI08G06560.1">
    <property type="protein sequence ID" value="ORUFI08G06560.1"/>
    <property type="gene ID" value="ORUFI08G06560"/>
</dbReference>
<reference evidence="1" key="2">
    <citation type="submission" date="2015-06" db="UniProtKB">
        <authorList>
            <consortium name="EnsemblPlants"/>
        </authorList>
    </citation>
    <scope>IDENTIFICATION</scope>
</reference>
<dbReference type="Gramene" id="ORUFI08G06560.1">
    <property type="protein sequence ID" value="ORUFI08G06560.1"/>
    <property type="gene ID" value="ORUFI08G06560"/>
</dbReference>